<keyword evidence="1" id="KW-0472">Membrane</keyword>
<evidence type="ECO:0000313" key="2">
    <source>
        <dbReference type="EMBL" id="QKF94749.1"/>
    </source>
</evidence>
<evidence type="ECO:0000256" key="1">
    <source>
        <dbReference type="SAM" id="Phobius"/>
    </source>
</evidence>
<feature type="transmembrane region" description="Helical" evidence="1">
    <location>
        <begin position="167"/>
        <end position="186"/>
    </location>
</feature>
<protein>
    <submittedName>
        <fullName evidence="2">Uncharacterized protein</fullName>
    </submittedName>
</protein>
<dbReference type="Proteomes" id="UP001162001">
    <property type="component" value="Segment"/>
</dbReference>
<gene>
    <name evidence="2" type="ORF">Fadolivirus_1_1291</name>
</gene>
<sequence length="198" mass="22398">MIIFHMEKIPLNEEHNVVASRETLECAEKLCTFNRVMSSIFFSFLYIGLILFPWISEIIVVTQISVEHQVIVVLVCGVVQTLIAIYGSIRCGMIVYHCCAKDCDDDYHCSANGRQLVKSFWCGRCTDLSGISSGGYVVYSLPQWVITNAIISWVLATNHPLPVYVHLMVYMPVIAYIVGLFVGYAIKKEVENMNYNQV</sequence>
<proteinExistence type="predicted"/>
<accession>A0A7D3UWE7</accession>
<feature type="transmembrane region" description="Helical" evidence="1">
    <location>
        <begin position="70"/>
        <end position="89"/>
    </location>
</feature>
<dbReference type="EMBL" id="MT418680">
    <property type="protein sequence ID" value="QKF94749.1"/>
    <property type="molecule type" value="Genomic_DNA"/>
</dbReference>
<keyword evidence="1" id="KW-0812">Transmembrane</keyword>
<organism evidence="2 3">
    <name type="scientific">Fadolivirus FV1/VV64</name>
    <dbReference type="NCBI Taxonomy" id="3070911"/>
    <lineage>
        <taxon>Viruses</taxon>
        <taxon>Varidnaviria</taxon>
        <taxon>Bamfordvirae</taxon>
        <taxon>Nucleocytoviricota</taxon>
        <taxon>Megaviricetes</taxon>
        <taxon>Imitervirales</taxon>
        <taxon>Mimiviridae</taxon>
        <taxon>Klosneuvirinae</taxon>
        <taxon>Fadolivirus</taxon>
        <taxon>Fadolivirus algeromassiliense</taxon>
    </lineage>
</organism>
<feature type="transmembrane region" description="Helical" evidence="1">
    <location>
        <begin position="136"/>
        <end position="155"/>
    </location>
</feature>
<feature type="transmembrane region" description="Helical" evidence="1">
    <location>
        <begin position="44"/>
        <end position="64"/>
    </location>
</feature>
<name>A0A7D3UWE7_9VIRU</name>
<keyword evidence="3" id="KW-1185">Reference proteome</keyword>
<evidence type="ECO:0000313" key="3">
    <source>
        <dbReference type="Proteomes" id="UP001162001"/>
    </source>
</evidence>
<reference evidence="2 3" key="1">
    <citation type="submission" date="2020-04" db="EMBL/GenBank/DDBJ databases">
        <title>Advantages and limits of metagenomic assembly and binning of a giant virus.</title>
        <authorList>
            <person name="Schulz F."/>
            <person name="Andreani J."/>
            <person name="Francis R."/>
            <person name="Boudjemaa H."/>
            <person name="Bou Khalil J.Y."/>
            <person name="Lee J."/>
            <person name="La Scola B."/>
            <person name="Woyke T."/>
        </authorList>
    </citation>
    <scope>NUCLEOTIDE SEQUENCE [LARGE SCALE GENOMIC DNA]</scope>
    <source>
        <strain evidence="2 3">FV1/VV64</strain>
    </source>
</reference>
<keyword evidence="1" id="KW-1133">Transmembrane helix</keyword>